<protein>
    <submittedName>
        <fullName evidence="1">Uncharacterized protein</fullName>
    </submittedName>
</protein>
<proteinExistence type="predicted"/>
<dbReference type="EMBL" id="KZ613944">
    <property type="protein sequence ID" value="PMD41506.1"/>
    <property type="molecule type" value="Genomic_DNA"/>
</dbReference>
<evidence type="ECO:0000313" key="1">
    <source>
        <dbReference type="EMBL" id="PMD41506.1"/>
    </source>
</evidence>
<evidence type="ECO:0000313" key="2">
    <source>
        <dbReference type="Proteomes" id="UP000235786"/>
    </source>
</evidence>
<name>A0A2J6RSK1_HYAVF</name>
<reference evidence="1 2" key="1">
    <citation type="submission" date="2016-04" db="EMBL/GenBank/DDBJ databases">
        <title>A degradative enzymes factory behind the ericoid mycorrhizal symbiosis.</title>
        <authorList>
            <consortium name="DOE Joint Genome Institute"/>
            <person name="Martino E."/>
            <person name="Morin E."/>
            <person name="Grelet G."/>
            <person name="Kuo A."/>
            <person name="Kohler A."/>
            <person name="Daghino S."/>
            <person name="Barry K."/>
            <person name="Choi C."/>
            <person name="Cichocki N."/>
            <person name="Clum A."/>
            <person name="Copeland A."/>
            <person name="Hainaut M."/>
            <person name="Haridas S."/>
            <person name="Labutti K."/>
            <person name="Lindquist E."/>
            <person name="Lipzen A."/>
            <person name="Khouja H.-R."/>
            <person name="Murat C."/>
            <person name="Ohm R."/>
            <person name="Olson A."/>
            <person name="Spatafora J."/>
            <person name="Veneault-Fourrey C."/>
            <person name="Henrissat B."/>
            <person name="Grigoriev I."/>
            <person name="Martin F."/>
            <person name="Perotto S."/>
        </authorList>
    </citation>
    <scope>NUCLEOTIDE SEQUENCE [LARGE SCALE GENOMIC DNA]</scope>
    <source>
        <strain evidence="1 2">F</strain>
    </source>
</reference>
<dbReference type="AlphaFoldDB" id="A0A2J6RSK1"/>
<keyword evidence="2" id="KW-1185">Reference proteome</keyword>
<sequence>MAPGADDVAGIWNMHYVLPVGRALVGVKRPDETDVLVTGNYSWRKTEVWQWGEDLLGVGEIWQRKGSVWYTPPCVPTNKSEKSRGKKTLCMNSITAFWPVKELAAGKALKAQVVHEDLEPKPWDFDKAGDPGKSRAAAFFHRADRSHPFSIESGAGGSSSSVLKRCLNF</sequence>
<accession>A0A2J6RSK1</accession>
<dbReference type="Proteomes" id="UP000235786">
    <property type="component" value="Unassembled WGS sequence"/>
</dbReference>
<organism evidence="1 2">
    <name type="scientific">Hyaloscypha variabilis (strain UAMH 11265 / GT02V1 / F)</name>
    <name type="common">Meliniomyces variabilis</name>
    <dbReference type="NCBI Taxonomy" id="1149755"/>
    <lineage>
        <taxon>Eukaryota</taxon>
        <taxon>Fungi</taxon>
        <taxon>Dikarya</taxon>
        <taxon>Ascomycota</taxon>
        <taxon>Pezizomycotina</taxon>
        <taxon>Leotiomycetes</taxon>
        <taxon>Helotiales</taxon>
        <taxon>Hyaloscyphaceae</taxon>
        <taxon>Hyaloscypha</taxon>
        <taxon>Hyaloscypha variabilis</taxon>
    </lineage>
</organism>
<gene>
    <name evidence="1" type="ORF">L207DRAFT_581932</name>
</gene>